<dbReference type="PROSITE" id="PS50021">
    <property type="entry name" value="CH"/>
    <property type="match status" value="1"/>
</dbReference>
<feature type="domain" description="PI-PLC Y-box" evidence="13">
    <location>
        <begin position="922"/>
        <end position="1039"/>
    </location>
</feature>
<evidence type="ECO:0000313" key="17">
    <source>
        <dbReference type="Proteomes" id="UP000008743"/>
    </source>
</evidence>
<protein>
    <recommendedName>
        <fullName evidence="1 9">Phosphoinositide phospholipase C</fullName>
        <ecNumber evidence="1 9">3.1.4.11</ecNumber>
    </recommendedName>
</protein>
<sequence>MESKFLTVARRERKQVESALLEKCVRAWMSEVLGKPIPEDFVSFLRNGVILCELVNTIQPGLIPASVVRTVPSKMSPFQVARSFDNVRHFLKVLPLLGVPETTLCSPGDLVEGKDVNKFINCVYNLGRICGTNGKTVKMPAPAAQSAARSANVRSIFGEQELTGPFDSNEPVLWYHKDPLDKSSAAILVKANGTAGCFIIYPERNNTKQFNLTMLLPSGLHRQFRIQTFGTQFSLGGTRFASLNKLVDHHTKWPLADGQTLNPTVQVIAQAAMSAEDRRKSVISLAEDDDDIKRQIQSAHEVESSANKLKSLLEQKTNPTPADLKQLETLDTTIRSAQAKIVLLQRALGTETSSDTYQDAKLLKEAIAVLDAQQETIGDDEDESGIPHNFRVRTFLSPKFCDHCAGFIYGLARQGLKCRTCGFVTHKRCREHVSHNCINRPDAAVPQSPSAVDDSSDTESLAEEAEPEDITSQRSIGKAMDALIRDFWKSNTQGAAALPVAKFMRLLEIAFPRVDLPELQRRFKSLTDDELGSLGVDQFMTFYKVLFINTHSQGLFEAYATFNGETLSAQEFRTFLTVEQKLSATEIDAILALLNSVPLTQAVTDATLLEAAPVSTGDDVETSALLEPTSVLHHLKNSASWHAGHRVFGPVLGVTSERRLTIGGFLNYLVSDVNSSWLRAHTTVYQDMTQPLSAYFINSSHNTYLEGDQLRSNSTAEAYAKALQAGCRCLELDLWEGAKDEPVIYHGYTLTTKVAARDVVEAIAKNAFVASDYPLLLSLENHLGVRQQRVFAQYCIDLFGDKLVTAKDGWWETNPSLLPSPQELRGKIIIKNKAHSSRNQAPLDPTEEDEAGETGSQLDGPADGAGAGAAGSNNRASMISDSPSPLSTPGSTSSMSLSRADAASLAGHGGKQKKQLKIAQEMSDVVVYTKSVPFQSFEHSKKTYKCYEMSSFPEKKARKVASRQTAAKLTYHTNRFLMRVYPDGMRFDSSNYLPQEFWNYGVQMSAINFQTPDRAMQLNEGKFLQNGNAGYILKPKYMREFADPEVKAPAADSGVHKTTLTIELLSGHQLPRTRRQRRRLLDPYVEVEIVGQLGDDRKFSSSTVFKNGYNPVWDEAFEFEVMSPELALVRFVVMDESVGPKEIVGQYTIPLESLRQGFHHLPLKRPQPFAKFDLLHHSSLFVKVTIQN</sequence>
<dbReference type="PROSITE" id="PS50004">
    <property type="entry name" value="C2"/>
    <property type="match status" value="1"/>
</dbReference>
<evidence type="ECO:0000256" key="6">
    <source>
        <dbReference type="ARBA" id="ARBA00023098"/>
    </source>
</evidence>
<keyword evidence="8" id="KW-0727">SH2 domain</keyword>
<evidence type="ECO:0000259" key="15">
    <source>
        <dbReference type="PROSITE" id="PS50081"/>
    </source>
</evidence>
<organism evidence="16 17">
    <name type="scientific">Capsaspora owczarzaki (strain ATCC 30864)</name>
    <dbReference type="NCBI Taxonomy" id="595528"/>
    <lineage>
        <taxon>Eukaryota</taxon>
        <taxon>Filasterea</taxon>
        <taxon>Capsaspora</taxon>
    </lineage>
</organism>
<dbReference type="RefSeq" id="XP_004364930.2">
    <property type="nucleotide sequence ID" value="XM_004364873.2"/>
</dbReference>
<dbReference type="InterPro" id="IPR001715">
    <property type="entry name" value="CH_dom"/>
</dbReference>
<dbReference type="PROSITE" id="PS50008">
    <property type="entry name" value="PIPLC_Y_DOMAIN"/>
    <property type="match status" value="1"/>
</dbReference>
<comment type="catalytic activity">
    <reaction evidence="9">
        <text>a 1,2-diacyl-sn-glycero-3-phospho-(1D-myo-inositol-4,5-bisphosphate) + H2O = 1D-myo-inositol 1,4,5-trisphosphate + a 1,2-diacyl-sn-glycerol + H(+)</text>
        <dbReference type="Rhea" id="RHEA:33179"/>
        <dbReference type="ChEBI" id="CHEBI:15377"/>
        <dbReference type="ChEBI" id="CHEBI:15378"/>
        <dbReference type="ChEBI" id="CHEBI:17815"/>
        <dbReference type="ChEBI" id="CHEBI:58456"/>
        <dbReference type="ChEBI" id="CHEBI:203600"/>
        <dbReference type="EC" id="3.1.4.11"/>
    </reaction>
</comment>
<feature type="domain" description="C2" evidence="12">
    <location>
        <begin position="1040"/>
        <end position="1165"/>
    </location>
</feature>
<dbReference type="InterPro" id="IPR001711">
    <property type="entry name" value="PLipase_C_Pinositol-sp_Y"/>
</dbReference>
<dbReference type="SUPFAM" id="SSF57889">
    <property type="entry name" value="Cysteine-rich domain"/>
    <property type="match status" value="1"/>
</dbReference>
<dbReference type="GO" id="GO:0051209">
    <property type="term" value="P:release of sequestered calcium ion into cytosol"/>
    <property type="evidence" value="ECO:0007669"/>
    <property type="project" value="TreeGrafter"/>
</dbReference>
<dbReference type="EMBL" id="KE346360">
    <property type="protein sequence ID" value="KJE88398.1"/>
    <property type="molecule type" value="Genomic_DNA"/>
</dbReference>
<dbReference type="CDD" id="cd08558">
    <property type="entry name" value="PI-PLCc_eukaryota"/>
    <property type="match status" value="1"/>
</dbReference>
<dbReference type="InParanoid" id="A0A0D2WHU8"/>
<dbReference type="PROSITE" id="PS50081">
    <property type="entry name" value="ZF_DAG_PE_2"/>
    <property type="match status" value="1"/>
</dbReference>
<dbReference type="Gene3D" id="3.30.505.10">
    <property type="entry name" value="SH2 domain"/>
    <property type="match status" value="1"/>
</dbReference>
<feature type="region of interest" description="Disordered" evidence="10">
    <location>
        <begin position="440"/>
        <end position="474"/>
    </location>
</feature>
<dbReference type="SUPFAM" id="SSF47473">
    <property type="entry name" value="EF-hand"/>
    <property type="match status" value="1"/>
</dbReference>
<dbReference type="SMART" id="SM00109">
    <property type="entry name" value="C1"/>
    <property type="match status" value="1"/>
</dbReference>
<dbReference type="GO" id="GO:0016042">
    <property type="term" value="P:lipid catabolic process"/>
    <property type="evidence" value="ECO:0007669"/>
    <property type="project" value="UniProtKB-KW"/>
</dbReference>
<keyword evidence="17" id="KW-1185">Reference proteome</keyword>
<dbReference type="STRING" id="595528.A0A0D2WHU8"/>
<dbReference type="Pfam" id="PF00307">
    <property type="entry name" value="CH"/>
    <property type="match status" value="1"/>
</dbReference>
<dbReference type="InterPro" id="IPR035892">
    <property type="entry name" value="C2_domain_sf"/>
</dbReference>
<dbReference type="SMART" id="SM00148">
    <property type="entry name" value="PLCXc"/>
    <property type="match status" value="1"/>
</dbReference>
<evidence type="ECO:0000256" key="4">
    <source>
        <dbReference type="ARBA" id="ARBA00022833"/>
    </source>
</evidence>
<accession>A0A0D2WHU8</accession>
<dbReference type="eggNOG" id="KOG3417">
    <property type="taxonomic scope" value="Eukaryota"/>
</dbReference>
<feature type="compositionally biased region" description="Low complexity" evidence="10">
    <location>
        <begin position="880"/>
        <end position="898"/>
    </location>
</feature>
<dbReference type="PROSITE" id="PS50007">
    <property type="entry name" value="PIPLC_X_DOMAIN"/>
    <property type="match status" value="1"/>
</dbReference>
<dbReference type="InterPro" id="IPR020454">
    <property type="entry name" value="DAG/PE-bd"/>
</dbReference>
<dbReference type="InterPro" id="IPR036872">
    <property type="entry name" value="CH_dom_sf"/>
</dbReference>
<dbReference type="InterPro" id="IPR000008">
    <property type="entry name" value="C2_dom"/>
</dbReference>
<evidence type="ECO:0000259" key="14">
    <source>
        <dbReference type="PROSITE" id="PS50021"/>
    </source>
</evidence>
<dbReference type="eggNOG" id="KOG0169">
    <property type="taxonomic scope" value="Eukaryota"/>
</dbReference>
<evidence type="ECO:0000256" key="10">
    <source>
        <dbReference type="SAM" id="MobiDB-lite"/>
    </source>
</evidence>
<feature type="region of interest" description="Disordered" evidence="10">
    <location>
        <begin position="835"/>
        <end position="915"/>
    </location>
</feature>
<evidence type="ECO:0000256" key="8">
    <source>
        <dbReference type="PROSITE-ProRule" id="PRU00191"/>
    </source>
</evidence>
<dbReference type="GO" id="GO:0004435">
    <property type="term" value="F:phosphatidylinositol-4,5-bisphosphate phospholipase C activity"/>
    <property type="evidence" value="ECO:0007669"/>
    <property type="project" value="UniProtKB-EC"/>
</dbReference>
<dbReference type="SMART" id="SM00149">
    <property type="entry name" value="PLCYc"/>
    <property type="match status" value="1"/>
</dbReference>
<evidence type="ECO:0000313" key="16">
    <source>
        <dbReference type="EMBL" id="KJE88398.1"/>
    </source>
</evidence>
<feature type="domain" description="Calponin-homology (CH)" evidence="14">
    <location>
        <begin position="19"/>
        <end position="131"/>
    </location>
</feature>
<dbReference type="PANTHER" id="PTHR10336">
    <property type="entry name" value="PHOSPHOINOSITIDE-SPECIFIC PHOSPHOLIPASE C FAMILY PROTEIN"/>
    <property type="match status" value="1"/>
</dbReference>
<feature type="domain" description="Phorbol-ester/DAG-type" evidence="15">
    <location>
        <begin position="387"/>
        <end position="437"/>
    </location>
</feature>
<keyword evidence="7" id="KW-0807">Transducer</keyword>
<keyword evidence="5 9" id="KW-0442">Lipid degradation</keyword>
<evidence type="ECO:0000256" key="2">
    <source>
        <dbReference type="ARBA" id="ARBA00022723"/>
    </source>
</evidence>
<dbReference type="GO" id="GO:0046488">
    <property type="term" value="P:phosphatidylinositol metabolic process"/>
    <property type="evidence" value="ECO:0007669"/>
    <property type="project" value="TreeGrafter"/>
</dbReference>
<dbReference type="InterPro" id="IPR001192">
    <property type="entry name" value="PI-PLC_fam"/>
</dbReference>
<dbReference type="Gene3D" id="2.60.40.150">
    <property type="entry name" value="C2 domain"/>
    <property type="match status" value="1"/>
</dbReference>
<dbReference type="PRINTS" id="PR00390">
    <property type="entry name" value="PHPHLIPASEC"/>
</dbReference>
<dbReference type="InterPro" id="IPR011992">
    <property type="entry name" value="EF-hand-dom_pair"/>
</dbReference>
<dbReference type="Pfam" id="PF00388">
    <property type="entry name" value="PI-PLC-X"/>
    <property type="match status" value="1"/>
</dbReference>
<evidence type="ECO:0000256" key="1">
    <source>
        <dbReference type="ARBA" id="ARBA00012368"/>
    </source>
</evidence>
<dbReference type="PROSITE" id="PS00479">
    <property type="entry name" value="ZF_DAG_PE_1"/>
    <property type="match status" value="1"/>
</dbReference>
<feature type="compositionally biased region" description="Acidic residues" evidence="10">
    <location>
        <begin position="454"/>
        <end position="469"/>
    </location>
</feature>
<dbReference type="SUPFAM" id="SSF47576">
    <property type="entry name" value="Calponin-homology domain, CH-domain"/>
    <property type="match status" value="1"/>
</dbReference>
<dbReference type="SUPFAM" id="SSF49562">
    <property type="entry name" value="C2 domain (Calcium/lipid-binding domain, CaLB)"/>
    <property type="match status" value="1"/>
</dbReference>
<keyword evidence="6 9" id="KW-0443">Lipid metabolism</keyword>
<dbReference type="GO" id="GO:0048015">
    <property type="term" value="P:phosphatidylinositol-mediated signaling"/>
    <property type="evidence" value="ECO:0007669"/>
    <property type="project" value="TreeGrafter"/>
</dbReference>
<dbReference type="CDD" id="cd00275">
    <property type="entry name" value="C2_PLC_like"/>
    <property type="match status" value="1"/>
</dbReference>
<dbReference type="SUPFAM" id="SSF55550">
    <property type="entry name" value="SH2 domain"/>
    <property type="match status" value="1"/>
</dbReference>
<evidence type="ECO:0000259" key="13">
    <source>
        <dbReference type="PROSITE" id="PS50008"/>
    </source>
</evidence>
<dbReference type="PhylomeDB" id="A0A0D2WHU8"/>
<dbReference type="Gene3D" id="3.30.60.20">
    <property type="match status" value="1"/>
</dbReference>
<evidence type="ECO:0000256" key="3">
    <source>
        <dbReference type="ARBA" id="ARBA00022801"/>
    </source>
</evidence>
<name>A0A0D2WHU8_CAPO3</name>
<dbReference type="Pfam" id="PF00387">
    <property type="entry name" value="PI-PLC-Y"/>
    <property type="match status" value="1"/>
</dbReference>
<feature type="domain" description="SH2" evidence="11">
    <location>
        <begin position="174"/>
        <end position="265"/>
    </location>
</feature>
<dbReference type="PRINTS" id="PR00008">
    <property type="entry name" value="DAGPEDOMAIN"/>
</dbReference>
<dbReference type="EC" id="3.1.4.11" evidence="1 9"/>
<dbReference type="SMART" id="SM00239">
    <property type="entry name" value="C2"/>
    <property type="match status" value="1"/>
</dbReference>
<dbReference type="InterPro" id="IPR000980">
    <property type="entry name" value="SH2"/>
</dbReference>
<dbReference type="Pfam" id="PF00168">
    <property type="entry name" value="C2"/>
    <property type="match status" value="1"/>
</dbReference>
<dbReference type="eggNOG" id="KOG0532">
    <property type="taxonomic scope" value="Eukaryota"/>
</dbReference>
<proteinExistence type="predicted"/>
<dbReference type="SMART" id="SM00033">
    <property type="entry name" value="CH"/>
    <property type="match status" value="1"/>
</dbReference>
<dbReference type="PANTHER" id="PTHR10336:SF36">
    <property type="entry name" value="1-PHOSPHATIDYLINOSITOL 4,5-BISPHOSPHATE PHOSPHODIESTERASE BETA-4"/>
    <property type="match status" value="1"/>
</dbReference>
<dbReference type="OrthoDB" id="269822at2759"/>
<dbReference type="Gene3D" id="1.10.418.10">
    <property type="entry name" value="Calponin-like domain"/>
    <property type="match status" value="1"/>
</dbReference>
<keyword evidence="3 9" id="KW-0378">Hydrolase</keyword>
<dbReference type="InterPro" id="IPR002219">
    <property type="entry name" value="PKC_DAG/PE"/>
</dbReference>
<dbReference type="InterPro" id="IPR017946">
    <property type="entry name" value="PLC-like_Pdiesterase_TIM-brl"/>
</dbReference>
<dbReference type="Gene3D" id="3.20.20.190">
    <property type="entry name" value="Phosphatidylinositol (PI) phosphodiesterase"/>
    <property type="match status" value="1"/>
</dbReference>
<dbReference type="AlphaFoldDB" id="A0A0D2WHU8"/>
<dbReference type="CDD" id="cd00014">
    <property type="entry name" value="CH_SF"/>
    <property type="match status" value="1"/>
</dbReference>
<keyword evidence="4" id="KW-0862">Zinc</keyword>
<dbReference type="Pfam" id="PF00130">
    <property type="entry name" value="C1_1"/>
    <property type="match status" value="1"/>
</dbReference>
<dbReference type="PROSITE" id="PS50001">
    <property type="entry name" value="SH2"/>
    <property type="match status" value="1"/>
</dbReference>
<dbReference type="InterPro" id="IPR000909">
    <property type="entry name" value="PLipase_C_PInositol-sp_X_dom"/>
</dbReference>
<gene>
    <name evidence="16" type="ORF">CAOG_000059</name>
</gene>
<dbReference type="Proteomes" id="UP000008743">
    <property type="component" value="Unassembled WGS sequence"/>
</dbReference>
<evidence type="ECO:0000259" key="11">
    <source>
        <dbReference type="PROSITE" id="PS50001"/>
    </source>
</evidence>
<evidence type="ECO:0000256" key="7">
    <source>
        <dbReference type="ARBA" id="ARBA00023224"/>
    </source>
</evidence>
<dbReference type="GO" id="GO:0046872">
    <property type="term" value="F:metal ion binding"/>
    <property type="evidence" value="ECO:0007669"/>
    <property type="project" value="UniProtKB-KW"/>
</dbReference>
<reference evidence="17" key="1">
    <citation type="submission" date="2011-02" db="EMBL/GenBank/DDBJ databases">
        <title>The Genome Sequence of Capsaspora owczarzaki ATCC 30864.</title>
        <authorList>
            <person name="Russ C."/>
            <person name="Cuomo C."/>
            <person name="Burger G."/>
            <person name="Gray M.W."/>
            <person name="Holland P.W.H."/>
            <person name="King N."/>
            <person name="Lang F.B.F."/>
            <person name="Roger A.J."/>
            <person name="Ruiz-Trillo I."/>
            <person name="Young S.K."/>
            <person name="Zeng Q."/>
            <person name="Gargeya S."/>
            <person name="Alvarado L."/>
            <person name="Berlin A."/>
            <person name="Chapman S.B."/>
            <person name="Chen Z."/>
            <person name="Freedman E."/>
            <person name="Gellesch M."/>
            <person name="Goldberg J."/>
            <person name="Griggs A."/>
            <person name="Gujja S."/>
            <person name="Heilman E."/>
            <person name="Heiman D."/>
            <person name="Howarth C."/>
            <person name="Mehta T."/>
            <person name="Neiman D."/>
            <person name="Pearson M."/>
            <person name="Roberts A."/>
            <person name="Saif S."/>
            <person name="Shea T."/>
            <person name="Shenoy N."/>
            <person name="Sisk P."/>
            <person name="Stolte C."/>
            <person name="Sykes S."/>
            <person name="White J."/>
            <person name="Yandava C."/>
            <person name="Haas B."/>
            <person name="Nusbaum C."/>
            <person name="Birren B."/>
        </authorList>
    </citation>
    <scope>NUCLEOTIDE SEQUENCE</scope>
    <source>
        <strain evidence="17">ATCC 30864</strain>
    </source>
</reference>
<dbReference type="InterPro" id="IPR036860">
    <property type="entry name" value="SH2_dom_sf"/>
</dbReference>
<keyword evidence="2" id="KW-0479">Metal-binding</keyword>
<dbReference type="InterPro" id="IPR046349">
    <property type="entry name" value="C1-like_sf"/>
</dbReference>
<evidence type="ECO:0000256" key="9">
    <source>
        <dbReference type="RuleBase" id="RU361133"/>
    </source>
</evidence>
<dbReference type="SUPFAM" id="SSF51695">
    <property type="entry name" value="PLC-like phosphodiesterases"/>
    <property type="match status" value="1"/>
</dbReference>
<evidence type="ECO:0000259" key="12">
    <source>
        <dbReference type="PROSITE" id="PS50004"/>
    </source>
</evidence>
<evidence type="ECO:0000256" key="5">
    <source>
        <dbReference type="ARBA" id="ARBA00022963"/>
    </source>
</evidence>